<dbReference type="InterPro" id="IPR012337">
    <property type="entry name" value="RNaseH-like_sf"/>
</dbReference>
<proteinExistence type="predicted"/>
<dbReference type="EMBL" id="JALPRX010000060">
    <property type="protein sequence ID" value="MCK8785530.1"/>
    <property type="molecule type" value="Genomic_DNA"/>
</dbReference>
<dbReference type="Proteomes" id="UP001139516">
    <property type="component" value="Unassembled WGS sequence"/>
</dbReference>
<comment type="caution">
    <text evidence="1">The sequence shown here is derived from an EMBL/GenBank/DDBJ whole genome shotgun (WGS) entry which is preliminary data.</text>
</comment>
<accession>A0A9X1Y9F6</accession>
<dbReference type="RefSeq" id="WP_248667654.1">
    <property type="nucleotide sequence ID" value="NZ_JALPRX010000060.1"/>
</dbReference>
<evidence type="ECO:0000313" key="1">
    <source>
        <dbReference type="EMBL" id="MCK8785530.1"/>
    </source>
</evidence>
<dbReference type="InterPro" id="IPR036397">
    <property type="entry name" value="RNaseH_sf"/>
</dbReference>
<dbReference type="AlphaFoldDB" id="A0A9X1Y9F6"/>
<gene>
    <name evidence="1" type="ORF">M0638_14160</name>
</gene>
<sequence length="200" mass="21999">MPLAFIDFEASSLGRRGVPIEVGWVLESGEGEGHLICPAPGWEDWSAEAEAVHGIRRERLLAEGEPHGAVARRLVEALAGCRVVASAPSWDGRWLSRLLRAAGLPRHALRLESTRTVNDEATEPLMRFLPPRDAPDYGERRDAALALRANLLFSACQDDAALGPPAHRALADARRELALWQDIRRRTEAVLASLRQRVPA</sequence>
<organism evidence="1 2">
    <name type="scientific">Roseomonas acroporae</name>
    <dbReference type="NCBI Taxonomy" id="2937791"/>
    <lineage>
        <taxon>Bacteria</taxon>
        <taxon>Pseudomonadati</taxon>
        <taxon>Pseudomonadota</taxon>
        <taxon>Alphaproteobacteria</taxon>
        <taxon>Acetobacterales</taxon>
        <taxon>Roseomonadaceae</taxon>
        <taxon>Roseomonas</taxon>
    </lineage>
</organism>
<dbReference type="GO" id="GO:0003676">
    <property type="term" value="F:nucleic acid binding"/>
    <property type="evidence" value="ECO:0007669"/>
    <property type="project" value="InterPro"/>
</dbReference>
<protein>
    <submittedName>
        <fullName evidence="1">Transcriptional regulator</fullName>
    </submittedName>
</protein>
<evidence type="ECO:0000313" key="2">
    <source>
        <dbReference type="Proteomes" id="UP001139516"/>
    </source>
</evidence>
<dbReference type="SUPFAM" id="SSF53098">
    <property type="entry name" value="Ribonuclease H-like"/>
    <property type="match status" value="1"/>
</dbReference>
<dbReference type="Gene3D" id="3.30.420.10">
    <property type="entry name" value="Ribonuclease H-like superfamily/Ribonuclease H"/>
    <property type="match status" value="1"/>
</dbReference>
<keyword evidence="2" id="KW-1185">Reference proteome</keyword>
<name>A0A9X1Y9F6_9PROT</name>
<reference evidence="1" key="1">
    <citation type="submission" date="2022-04" db="EMBL/GenBank/DDBJ databases">
        <title>Roseomonas acroporae sp. nov., isolated from coral Acropora digitifera.</title>
        <authorList>
            <person name="Sun H."/>
        </authorList>
    </citation>
    <scope>NUCLEOTIDE SEQUENCE</scope>
    <source>
        <strain evidence="1">NAR14</strain>
    </source>
</reference>